<dbReference type="PANTHER" id="PTHR43693">
    <property type="entry name" value="PROTEIN PHOSPHATASE CHEZ"/>
    <property type="match status" value="1"/>
</dbReference>
<dbReference type="Pfam" id="PF13690">
    <property type="entry name" value="CheX"/>
    <property type="match status" value="1"/>
</dbReference>
<dbReference type="AlphaFoldDB" id="A0A1W1YEZ0"/>
<dbReference type="Pfam" id="PF04509">
    <property type="entry name" value="CheC"/>
    <property type="match status" value="1"/>
</dbReference>
<dbReference type="STRING" id="1122930.SAMN02745168_0386"/>
<dbReference type="GO" id="GO:0006935">
    <property type="term" value="P:chemotaxis"/>
    <property type="evidence" value="ECO:0007669"/>
    <property type="project" value="UniProtKB-KW"/>
</dbReference>
<sequence>MQNIFESLTPAQIDAMREIGNIGAGNAATALSGILGKTVEMTVPEIRVIPLSGVQDILGSPENPVVGGMVDLTGDMTGQVMLILGIREAYTVASLLCGRSEQNDSVGISDLTELDISALEEVTNILCGSYLSAISSLSGLNTTPSVPYMCIDMAGAMLSIIAVECGKTNDCALFFETCFSEAEDAMACHFFLLPDRESYKRLMASLGVS</sequence>
<organism evidence="5 6">
    <name type="scientific">Papillibacter cinnamivorans DSM 12816</name>
    <dbReference type="NCBI Taxonomy" id="1122930"/>
    <lineage>
        <taxon>Bacteria</taxon>
        <taxon>Bacillati</taxon>
        <taxon>Bacillota</taxon>
        <taxon>Clostridia</taxon>
        <taxon>Eubacteriales</taxon>
        <taxon>Oscillospiraceae</taxon>
        <taxon>Papillibacter</taxon>
    </lineage>
</organism>
<dbReference type="SUPFAM" id="SSF103039">
    <property type="entry name" value="CheC-like"/>
    <property type="match status" value="1"/>
</dbReference>
<dbReference type="InterPro" id="IPR050992">
    <property type="entry name" value="CheZ_family_phosphatases"/>
</dbReference>
<evidence type="ECO:0000256" key="2">
    <source>
        <dbReference type="ARBA" id="ARBA00022801"/>
    </source>
</evidence>
<feature type="domain" description="Chemotaxis phosphatase CheX-like" evidence="4">
    <location>
        <begin position="66"/>
        <end position="153"/>
    </location>
</feature>
<dbReference type="PANTHER" id="PTHR43693:SF1">
    <property type="entry name" value="PROTEIN PHOSPHATASE CHEZ"/>
    <property type="match status" value="1"/>
</dbReference>
<dbReference type="Proteomes" id="UP000192790">
    <property type="component" value="Unassembled WGS sequence"/>
</dbReference>
<evidence type="ECO:0000259" key="3">
    <source>
        <dbReference type="Pfam" id="PF04509"/>
    </source>
</evidence>
<dbReference type="CDD" id="cd17909">
    <property type="entry name" value="CheC_ClassI"/>
    <property type="match status" value="1"/>
</dbReference>
<reference evidence="5 6" key="1">
    <citation type="submission" date="2017-04" db="EMBL/GenBank/DDBJ databases">
        <authorList>
            <person name="Afonso C.L."/>
            <person name="Miller P.J."/>
            <person name="Scott M.A."/>
            <person name="Spackman E."/>
            <person name="Goraichik I."/>
            <person name="Dimitrov K.M."/>
            <person name="Suarez D.L."/>
            <person name="Swayne D.E."/>
        </authorList>
    </citation>
    <scope>NUCLEOTIDE SEQUENCE [LARGE SCALE GENOMIC DNA]</scope>
    <source>
        <strain evidence="5 6">DSM 12816</strain>
    </source>
</reference>
<gene>
    <name evidence="5" type="ORF">SAMN02745168_0386</name>
</gene>
<dbReference type="RefSeq" id="WP_143806816.1">
    <property type="nucleotide sequence ID" value="NZ_FWXW01000001.1"/>
</dbReference>
<dbReference type="Gene3D" id="3.40.1550.10">
    <property type="entry name" value="CheC-like"/>
    <property type="match status" value="1"/>
</dbReference>
<evidence type="ECO:0000313" key="5">
    <source>
        <dbReference type="EMBL" id="SMC34706.1"/>
    </source>
</evidence>
<keyword evidence="2" id="KW-0378">Hydrolase</keyword>
<protein>
    <submittedName>
        <fullName evidence="5">Chemotaxis protein CheC</fullName>
    </submittedName>
</protein>
<dbReference type="InterPro" id="IPR007597">
    <property type="entry name" value="CheC"/>
</dbReference>
<dbReference type="InterPro" id="IPR028976">
    <property type="entry name" value="CheC-like_sf"/>
</dbReference>
<dbReference type="GO" id="GO:0016787">
    <property type="term" value="F:hydrolase activity"/>
    <property type="evidence" value="ECO:0007669"/>
    <property type="project" value="UniProtKB-KW"/>
</dbReference>
<keyword evidence="1" id="KW-0145">Chemotaxis</keyword>
<dbReference type="EMBL" id="FWXW01000001">
    <property type="protein sequence ID" value="SMC34706.1"/>
    <property type="molecule type" value="Genomic_DNA"/>
</dbReference>
<evidence type="ECO:0000256" key="1">
    <source>
        <dbReference type="ARBA" id="ARBA00022500"/>
    </source>
</evidence>
<accession>A0A1W1YEZ0</accession>
<keyword evidence="6" id="KW-1185">Reference proteome</keyword>
<evidence type="ECO:0000259" key="4">
    <source>
        <dbReference type="Pfam" id="PF13690"/>
    </source>
</evidence>
<evidence type="ECO:0000313" key="6">
    <source>
        <dbReference type="Proteomes" id="UP000192790"/>
    </source>
</evidence>
<feature type="domain" description="CheC-like protein" evidence="3">
    <location>
        <begin position="13"/>
        <end position="46"/>
    </location>
</feature>
<name>A0A1W1YEZ0_9FIRM</name>
<proteinExistence type="predicted"/>
<dbReference type="InterPro" id="IPR028051">
    <property type="entry name" value="CheX-like_dom"/>
</dbReference>
<dbReference type="OrthoDB" id="9812187at2"/>